<dbReference type="InterPro" id="IPR001650">
    <property type="entry name" value="Helicase_C-like"/>
</dbReference>
<evidence type="ECO:0000256" key="2">
    <source>
        <dbReference type="ARBA" id="ARBA00022801"/>
    </source>
</evidence>
<feature type="domain" description="DEAD-box RNA helicase Q" evidence="10">
    <location>
        <begin position="1"/>
        <end position="29"/>
    </location>
</feature>
<dbReference type="Pfam" id="PF00270">
    <property type="entry name" value="DEAD"/>
    <property type="match status" value="1"/>
</dbReference>
<sequence>MSFASLGLHKTLVNTVSERGYSIPTPIQKAAIPAILKQRDVMAGAQTGTGKTAAFALPLLHRLLEQFDLDQTSEAGLTNQKYKKISVLVLTPTRELAQQVYNSFVTYSQNSSVQSVVVYGGASINTQINALDKGCDVLIATPGRLLELLMKNLIKLHDLKTLVLDESDRMLDMGFIVDIQRILTKIPSNRQTLFFSATFNNDIFALSKTLLKDPKLIEVDQRNATANKVKQLVYQVDSDKKSGLLSYLIGSKNWKQVLVFTRTKQGADELAKEMQKDGIATQAFHGDKSQGARDRVLADFKAGNVRALVATDVAARGLDIQQLQYVVNHELPYNAEDYIHRIGRTGRAGLEGLAISLVSAKESYLLADIEKLVGEHFNPQWFPGFEPDLDKQESSTKRPPSKKTLRAKALGKGPRNDKKPMKKPRQNRR</sequence>
<gene>
    <name evidence="11" type="ORF">V6242_04715</name>
</gene>
<feature type="domain" description="Helicase C-terminal" evidence="9">
    <location>
        <begin position="228"/>
        <end position="393"/>
    </location>
</feature>
<feature type="region of interest" description="Disordered" evidence="7">
    <location>
        <begin position="384"/>
        <end position="429"/>
    </location>
</feature>
<feature type="domain" description="Helicase ATP-binding" evidence="8">
    <location>
        <begin position="32"/>
        <end position="217"/>
    </location>
</feature>
<dbReference type="Proteomes" id="UP001379949">
    <property type="component" value="Unassembled WGS sequence"/>
</dbReference>
<accession>A0ABU9G4V1</accession>
<evidence type="ECO:0000313" key="11">
    <source>
        <dbReference type="EMBL" id="MEL0612437.1"/>
    </source>
</evidence>
<organism evidence="11 12">
    <name type="scientific">Marinomonas arenicola</name>
    <dbReference type="NCBI Taxonomy" id="569601"/>
    <lineage>
        <taxon>Bacteria</taxon>
        <taxon>Pseudomonadati</taxon>
        <taxon>Pseudomonadota</taxon>
        <taxon>Gammaproteobacteria</taxon>
        <taxon>Oceanospirillales</taxon>
        <taxon>Oceanospirillaceae</taxon>
        <taxon>Marinomonas</taxon>
    </lineage>
</organism>
<keyword evidence="1" id="KW-0547">Nucleotide-binding</keyword>
<dbReference type="InterPro" id="IPR011545">
    <property type="entry name" value="DEAD/DEAH_box_helicase_dom"/>
</dbReference>
<evidence type="ECO:0000259" key="9">
    <source>
        <dbReference type="PROSITE" id="PS51194"/>
    </source>
</evidence>
<dbReference type="Pfam" id="PF00271">
    <property type="entry name" value="Helicase_C"/>
    <property type="match status" value="1"/>
</dbReference>
<dbReference type="InterPro" id="IPR027417">
    <property type="entry name" value="P-loop_NTPase"/>
</dbReference>
<dbReference type="RefSeq" id="WP_341566449.1">
    <property type="nucleotide sequence ID" value="NZ_JBAKAR010000002.1"/>
</dbReference>
<comment type="caution">
    <text evidence="11">The sequence shown here is derived from an EMBL/GenBank/DDBJ whole genome shotgun (WGS) entry which is preliminary data.</text>
</comment>
<keyword evidence="12" id="KW-1185">Reference proteome</keyword>
<dbReference type="SUPFAM" id="SSF52540">
    <property type="entry name" value="P-loop containing nucleoside triphosphate hydrolases"/>
    <property type="match status" value="1"/>
</dbReference>
<comment type="similarity">
    <text evidence="5">Belongs to the DEAD box helicase family.</text>
</comment>
<dbReference type="InterPro" id="IPR014001">
    <property type="entry name" value="Helicase_ATP-bd"/>
</dbReference>
<dbReference type="SMART" id="SM00487">
    <property type="entry name" value="DEXDc"/>
    <property type="match status" value="1"/>
</dbReference>
<evidence type="ECO:0000256" key="6">
    <source>
        <dbReference type="PROSITE-ProRule" id="PRU00552"/>
    </source>
</evidence>
<evidence type="ECO:0000256" key="4">
    <source>
        <dbReference type="ARBA" id="ARBA00022840"/>
    </source>
</evidence>
<protein>
    <submittedName>
        <fullName evidence="11">DEAD/DEAH box helicase</fullName>
    </submittedName>
</protein>
<evidence type="ECO:0000259" key="10">
    <source>
        <dbReference type="PROSITE" id="PS51195"/>
    </source>
</evidence>
<feature type="compositionally biased region" description="Basic residues" evidence="7">
    <location>
        <begin position="420"/>
        <end position="429"/>
    </location>
</feature>
<dbReference type="GO" id="GO:0004386">
    <property type="term" value="F:helicase activity"/>
    <property type="evidence" value="ECO:0007669"/>
    <property type="project" value="UniProtKB-KW"/>
</dbReference>
<dbReference type="CDD" id="cd18787">
    <property type="entry name" value="SF2_C_DEAD"/>
    <property type="match status" value="1"/>
</dbReference>
<evidence type="ECO:0000256" key="3">
    <source>
        <dbReference type="ARBA" id="ARBA00022806"/>
    </source>
</evidence>
<dbReference type="InterPro" id="IPR050079">
    <property type="entry name" value="DEAD_box_RNA_helicase"/>
</dbReference>
<dbReference type="CDD" id="cd00268">
    <property type="entry name" value="DEADc"/>
    <property type="match status" value="1"/>
</dbReference>
<dbReference type="PROSITE" id="PS51195">
    <property type="entry name" value="Q_MOTIF"/>
    <property type="match status" value="1"/>
</dbReference>
<keyword evidence="3 11" id="KW-0347">Helicase</keyword>
<evidence type="ECO:0000256" key="7">
    <source>
        <dbReference type="SAM" id="MobiDB-lite"/>
    </source>
</evidence>
<dbReference type="EMBL" id="JBAKAR010000002">
    <property type="protein sequence ID" value="MEL0612437.1"/>
    <property type="molecule type" value="Genomic_DNA"/>
</dbReference>
<evidence type="ECO:0000313" key="12">
    <source>
        <dbReference type="Proteomes" id="UP001379949"/>
    </source>
</evidence>
<dbReference type="InterPro" id="IPR044742">
    <property type="entry name" value="DEAD/DEAH_RhlB"/>
</dbReference>
<keyword evidence="4" id="KW-0067">ATP-binding</keyword>
<dbReference type="PANTHER" id="PTHR47959:SF7">
    <property type="entry name" value="ATP-DEPENDENT RNA HELICASE DEAD BOX FAMILY"/>
    <property type="match status" value="1"/>
</dbReference>
<keyword evidence="2" id="KW-0378">Hydrolase</keyword>
<dbReference type="PROSITE" id="PS51192">
    <property type="entry name" value="HELICASE_ATP_BIND_1"/>
    <property type="match status" value="1"/>
</dbReference>
<evidence type="ECO:0000256" key="5">
    <source>
        <dbReference type="ARBA" id="ARBA00038437"/>
    </source>
</evidence>
<reference evidence="11 12" key="1">
    <citation type="submission" date="2024-02" db="EMBL/GenBank/DDBJ databases">
        <title>Bacteria isolated from the canopy kelp, Nereocystis luetkeana.</title>
        <authorList>
            <person name="Pfister C.A."/>
            <person name="Younker I.T."/>
            <person name="Light S.H."/>
        </authorList>
    </citation>
    <scope>NUCLEOTIDE SEQUENCE [LARGE SCALE GENOMIC DNA]</scope>
    <source>
        <strain evidence="11 12">TI.4.07</strain>
    </source>
</reference>
<dbReference type="PANTHER" id="PTHR47959">
    <property type="entry name" value="ATP-DEPENDENT RNA HELICASE RHLE-RELATED"/>
    <property type="match status" value="1"/>
</dbReference>
<name>A0ABU9G4V1_9GAMM</name>
<evidence type="ECO:0000259" key="8">
    <source>
        <dbReference type="PROSITE" id="PS51192"/>
    </source>
</evidence>
<dbReference type="PROSITE" id="PS51194">
    <property type="entry name" value="HELICASE_CTER"/>
    <property type="match status" value="1"/>
</dbReference>
<dbReference type="InterPro" id="IPR014014">
    <property type="entry name" value="RNA_helicase_DEAD_Q_motif"/>
</dbReference>
<proteinExistence type="inferred from homology"/>
<dbReference type="Gene3D" id="3.40.50.300">
    <property type="entry name" value="P-loop containing nucleotide triphosphate hydrolases"/>
    <property type="match status" value="2"/>
</dbReference>
<dbReference type="SMART" id="SM00490">
    <property type="entry name" value="HELICc"/>
    <property type="match status" value="1"/>
</dbReference>
<evidence type="ECO:0000256" key="1">
    <source>
        <dbReference type="ARBA" id="ARBA00022741"/>
    </source>
</evidence>
<feature type="short sequence motif" description="Q motif" evidence="6">
    <location>
        <begin position="1"/>
        <end position="29"/>
    </location>
</feature>